<dbReference type="EMBL" id="MN738779">
    <property type="protein sequence ID" value="QHS84299.1"/>
    <property type="molecule type" value="Genomic_DNA"/>
</dbReference>
<proteinExistence type="predicted"/>
<evidence type="ECO:0000313" key="1">
    <source>
        <dbReference type="EMBL" id="QHS84299.1"/>
    </source>
</evidence>
<protein>
    <submittedName>
        <fullName evidence="1">Uncharacterized protein</fullName>
    </submittedName>
</protein>
<name>A0A6C0AWG5_9ZZZZ</name>
<organism evidence="1">
    <name type="scientific">viral metagenome</name>
    <dbReference type="NCBI Taxonomy" id="1070528"/>
    <lineage>
        <taxon>unclassified sequences</taxon>
        <taxon>metagenomes</taxon>
        <taxon>organismal metagenomes</taxon>
    </lineage>
</organism>
<sequence>MSRRSSIRLSSTVTPESPKDDPTILYCNYNNCPSNSLYQCTYCKSYRCIKHAKKIDDNTCICVKCIMNNATLYNIYGAMEINKKYEPKWKKNIKYFLSMQWIYCGARIEPY</sequence>
<reference evidence="1" key="1">
    <citation type="journal article" date="2020" name="Nature">
        <title>Giant virus diversity and host interactions through global metagenomics.</title>
        <authorList>
            <person name="Schulz F."/>
            <person name="Roux S."/>
            <person name="Paez-Espino D."/>
            <person name="Jungbluth S."/>
            <person name="Walsh D.A."/>
            <person name="Denef V.J."/>
            <person name="McMahon K.D."/>
            <person name="Konstantinidis K.T."/>
            <person name="Eloe-Fadrosh E.A."/>
            <person name="Kyrpides N.C."/>
            <person name="Woyke T."/>
        </authorList>
    </citation>
    <scope>NUCLEOTIDE SEQUENCE</scope>
    <source>
        <strain evidence="1">GVMAG-S-ERX555965-48</strain>
    </source>
</reference>
<dbReference type="AlphaFoldDB" id="A0A6C0AWG5"/>
<accession>A0A6C0AWG5</accession>